<dbReference type="Pfam" id="PF00622">
    <property type="entry name" value="SPRY"/>
    <property type="match status" value="1"/>
</dbReference>
<dbReference type="InterPro" id="IPR013320">
    <property type="entry name" value="ConA-like_dom_sf"/>
</dbReference>
<evidence type="ECO:0000259" key="7">
    <source>
        <dbReference type="PROSITE" id="PS50119"/>
    </source>
</evidence>
<evidence type="ECO:0000313" key="9">
    <source>
        <dbReference type="Proteomes" id="UP000695023"/>
    </source>
</evidence>
<name>A0A9Y3QU51_9CICH</name>
<evidence type="ECO:0000256" key="3">
    <source>
        <dbReference type="ARBA" id="ARBA00022833"/>
    </source>
</evidence>
<dbReference type="Gene3D" id="3.30.160.60">
    <property type="entry name" value="Classic Zinc Finger"/>
    <property type="match status" value="1"/>
</dbReference>
<dbReference type="PRINTS" id="PR01407">
    <property type="entry name" value="BUTYPHLNCDUF"/>
</dbReference>
<evidence type="ECO:0000256" key="1">
    <source>
        <dbReference type="ARBA" id="ARBA00022723"/>
    </source>
</evidence>
<dbReference type="InterPro" id="IPR001870">
    <property type="entry name" value="B30.2/SPRY"/>
</dbReference>
<dbReference type="PROSITE" id="PS50089">
    <property type="entry name" value="ZF_RING_2"/>
    <property type="match status" value="1"/>
</dbReference>
<keyword evidence="5" id="KW-0175">Coiled coil</keyword>
<keyword evidence="9" id="KW-1185">Reference proteome</keyword>
<dbReference type="PANTHER" id="PTHR24103">
    <property type="entry name" value="E3 UBIQUITIN-PROTEIN LIGASE TRIM"/>
    <property type="match status" value="1"/>
</dbReference>
<dbReference type="InterPro" id="IPR050143">
    <property type="entry name" value="TRIM/RBCC"/>
</dbReference>
<dbReference type="SMART" id="SM00336">
    <property type="entry name" value="BBOX"/>
    <property type="match status" value="1"/>
</dbReference>
<evidence type="ECO:0000256" key="5">
    <source>
        <dbReference type="SAM" id="Coils"/>
    </source>
</evidence>
<dbReference type="SMART" id="SM00184">
    <property type="entry name" value="RING"/>
    <property type="match status" value="1"/>
</dbReference>
<evidence type="ECO:0000259" key="8">
    <source>
        <dbReference type="PROSITE" id="PS50188"/>
    </source>
</evidence>
<dbReference type="GeneID" id="102196968"/>
<dbReference type="Proteomes" id="UP000695023">
    <property type="component" value="Unplaced"/>
</dbReference>
<dbReference type="SUPFAM" id="SSF57845">
    <property type="entry name" value="B-box zinc-binding domain"/>
    <property type="match status" value="1"/>
</dbReference>
<feature type="domain" description="B box-type" evidence="7">
    <location>
        <begin position="83"/>
        <end position="124"/>
    </location>
</feature>
<dbReference type="GO" id="GO:0008270">
    <property type="term" value="F:zinc ion binding"/>
    <property type="evidence" value="ECO:0007669"/>
    <property type="project" value="UniProtKB-KW"/>
</dbReference>
<dbReference type="Pfam" id="PF00643">
    <property type="entry name" value="zf-B_box"/>
    <property type="match status" value="1"/>
</dbReference>
<dbReference type="InterPro" id="IPR027370">
    <property type="entry name" value="Znf-RING_euk"/>
</dbReference>
<dbReference type="PROSITE" id="PS00518">
    <property type="entry name" value="ZF_RING_1"/>
    <property type="match status" value="1"/>
</dbReference>
<keyword evidence="3" id="KW-0862">Zinc</keyword>
<dbReference type="Gene3D" id="2.60.120.920">
    <property type="match status" value="1"/>
</dbReference>
<dbReference type="InterPro" id="IPR000315">
    <property type="entry name" value="Znf_B-box"/>
</dbReference>
<feature type="domain" description="B30.2/SPRY" evidence="8">
    <location>
        <begin position="273"/>
        <end position="463"/>
    </location>
</feature>
<accession>A0A9Y3QU51</accession>
<evidence type="ECO:0000256" key="4">
    <source>
        <dbReference type="PROSITE-ProRule" id="PRU00024"/>
    </source>
</evidence>
<dbReference type="InterPro" id="IPR043136">
    <property type="entry name" value="B30.2/SPRY_sf"/>
</dbReference>
<dbReference type="Pfam" id="PF13765">
    <property type="entry name" value="PRY"/>
    <property type="match status" value="1"/>
</dbReference>
<evidence type="ECO:0000256" key="2">
    <source>
        <dbReference type="ARBA" id="ARBA00022771"/>
    </source>
</evidence>
<dbReference type="RefSeq" id="XP_005724803.1">
    <property type="nucleotide sequence ID" value="XM_005724746.1"/>
</dbReference>
<dbReference type="PROSITE" id="PS50188">
    <property type="entry name" value="B302_SPRY"/>
    <property type="match status" value="1"/>
</dbReference>
<gene>
    <name evidence="10" type="primary">LOC102196968</name>
</gene>
<dbReference type="Gene3D" id="3.30.40.10">
    <property type="entry name" value="Zinc/RING finger domain, C3HC4 (zinc finger)"/>
    <property type="match status" value="1"/>
</dbReference>
<protein>
    <submittedName>
        <fullName evidence="10">Zinc-binding protein A33-like</fullName>
    </submittedName>
</protein>
<evidence type="ECO:0000259" key="6">
    <source>
        <dbReference type="PROSITE" id="PS50089"/>
    </source>
</evidence>
<proteinExistence type="predicted"/>
<dbReference type="InterPro" id="IPR013083">
    <property type="entry name" value="Znf_RING/FYVE/PHD"/>
</dbReference>
<dbReference type="InterPro" id="IPR001841">
    <property type="entry name" value="Znf_RING"/>
</dbReference>
<reference evidence="10" key="1">
    <citation type="submission" date="2025-08" db="UniProtKB">
        <authorList>
            <consortium name="RefSeq"/>
        </authorList>
    </citation>
    <scope>IDENTIFICATION</scope>
</reference>
<dbReference type="InterPro" id="IPR017907">
    <property type="entry name" value="Znf_RING_CS"/>
</dbReference>
<dbReference type="CDD" id="cd12893">
    <property type="entry name" value="SPRY_PRY_TRIM35"/>
    <property type="match status" value="1"/>
</dbReference>
<feature type="domain" description="RING-type" evidence="6">
    <location>
        <begin position="11"/>
        <end position="51"/>
    </location>
</feature>
<dbReference type="Pfam" id="PF13445">
    <property type="entry name" value="zf-RING_UBOX"/>
    <property type="match status" value="1"/>
</dbReference>
<dbReference type="PROSITE" id="PS50119">
    <property type="entry name" value="ZF_BBOX"/>
    <property type="match status" value="1"/>
</dbReference>
<organism evidence="9 10">
    <name type="scientific">Pundamilia nyererei</name>
    <dbReference type="NCBI Taxonomy" id="303518"/>
    <lineage>
        <taxon>Eukaryota</taxon>
        <taxon>Metazoa</taxon>
        <taxon>Chordata</taxon>
        <taxon>Craniata</taxon>
        <taxon>Vertebrata</taxon>
        <taxon>Euteleostomi</taxon>
        <taxon>Actinopterygii</taxon>
        <taxon>Neopterygii</taxon>
        <taxon>Teleostei</taxon>
        <taxon>Neoteleostei</taxon>
        <taxon>Acanthomorphata</taxon>
        <taxon>Ovalentaria</taxon>
        <taxon>Cichlomorphae</taxon>
        <taxon>Cichliformes</taxon>
        <taxon>Cichlidae</taxon>
        <taxon>African cichlids</taxon>
        <taxon>Pseudocrenilabrinae</taxon>
        <taxon>Haplochromini</taxon>
        <taxon>Pundamilia</taxon>
    </lineage>
</organism>
<feature type="coiled-coil region" evidence="5">
    <location>
        <begin position="196"/>
        <end position="231"/>
    </location>
</feature>
<dbReference type="SUPFAM" id="SSF57850">
    <property type="entry name" value="RING/U-box"/>
    <property type="match status" value="1"/>
</dbReference>
<evidence type="ECO:0000313" key="10">
    <source>
        <dbReference type="RefSeq" id="XP_005724803.1"/>
    </source>
</evidence>
<dbReference type="SUPFAM" id="SSF49899">
    <property type="entry name" value="Concanavalin A-like lectins/glucanases"/>
    <property type="match status" value="1"/>
</dbReference>
<keyword evidence="2 4" id="KW-0863">Zinc-finger</keyword>
<keyword evidence="1" id="KW-0479">Metal-binding</keyword>
<dbReference type="SMART" id="SM00589">
    <property type="entry name" value="PRY"/>
    <property type="match status" value="1"/>
</dbReference>
<sequence length="474" mass="54669">MSSQSEMNLSCSICYDIFRDPIMLSCSHSFCKDCLQMWWKEKPVRKCPLCKNLHLSDDPPCNLVLKNLCEAFLLERDQKASLESEARCSLHCEKLKLFCLDHQLLVCLVCRDSKIHNKHTFRTIEEAAEDHRKVLQVLLQPLKEKLKHFKIVKGDFDQTREHIKVQALHTERKIKEKFAKMHQFLQEEEKARITALRAEEEQKSQMIKEKMEALSRKIAALLDAIRATEENLRAEDVSFLQNIKPAVNRVQQRTLLEEPHVVSGALIDVAKHLGNLTFNIWKNMKEMVSCTPVILDPNTAHQQLILSEDLTSVSLGERQQLPNNPERFDHHPIVLGSEGFDSGTHSWHVEVRKDGIRCLGVLIESVKRKEQLQTGFWEICLQDGQYTAAAPPLPDKLLSVKKLQRVKVQLDCDRGKLSFFDLDTSTHIHTFRLSFTEKLFPYIGTHNKVPMKILPVTVRVEQHTPSLSTGFWFS</sequence>
<dbReference type="InterPro" id="IPR003879">
    <property type="entry name" value="Butyrophylin_SPRY"/>
</dbReference>
<dbReference type="InterPro" id="IPR006574">
    <property type="entry name" value="PRY"/>
</dbReference>
<dbReference type="AlphaFoldDB" id="A0A9Y3QU51"/>
<dbReference type="InterPro" id="IPR003877">
    <property type="entry name" value="SPRY_dom"/>
</dbReference>